<evidence type="ECO:0000313" key="1">
    <source>
        <dbReference type="EMBL" id="KAH6942838.1"/>
    </source>
</evidence>
<protein>
    <submittedName>
        <fullName evidence="1">Uncharacterized protein</fullName>
    </submittedName>
</protein>
<dbReference type="Proteomes" id="UP000821845">
    <property type="component" value="Chromosome 10"/>
</dbReference>
<accession>A0ACB7T6Z5</accession>
<organism evidence="1 2">
    <name type="scientific">Hyalomma asiaticum</name>
    <name type="common">Tick</name>
    <dbReference type="NCBI Taxonomy" id="266040"/>
    <lineage>
        <taxon>Eukaryota</taxon>
        <taxon>Metazoa</taxon>
        <taxon>Ecdysozoa</taxon>
        <taxon>Arthropoda</taxon>
        <taxon>Chelicerata</taxon>
        <taxon>Arachnida</taxon>
        <taxon>Acari</taxon>
        <taxon>Parasitiformes</taxon>
        <taxon>Ixodida</taxon>
        <taxon>Ixodoidea</taxon>
        <taxon>Ixodidae</taxon>
        <taxon>Hyalomminae</taxon>
        <taxon>Hyalomma</taxon>
    </lineage>
</organism>
<name>A0ACB7T6Z5_HYAAI</name>
<dbReference type="EMBL" id="CM023490">
    <property type="protein sequence ID" value="KAH6942838.1"/>
    <property type="molecule type" value="Genomic_DNA"/>
</dbReference>
<comment type="caution">
    <text evidence="1">The sequence shown here is derived from an EMBL/GenBank/DDBJ whole genome shotgun (WGS) entry which is preliminary data.</text>
</comment>
<proteinExistence type="predicted"/>
<reference evidence="1" key="1">
    <citation type="submission" date="2020-05" db="EMBL/GenBank/DDBJ databases">
        <title>Large-scale comparative analyses of tick genomes elucidate their genetic diversity and vector capacities.</title>
        <authorList>
            <person name="Jia N."/>
            <person name="Wang J."/>
            <person name="Shi W."/>
            <person name="Du L."/>
            <person name="Sun Y."/>
            <person name="Zhan W."/>
            <person name="Jiang J."/>
            <person name="Wang Q."/>
            <person name="Zhang B."/>
            <person name="Ji P."/>
            <person name="Sakyi L.B."/>
            <person name="Cui X."/>
            <person name="Yuan T."/>
            <person name="Jiang B."/>
            <person name="Yang W."/>
            <person name="Lam T.T.-Y."/>
            <person name="Chang Q."/>
            <person name="Ding S."/>
            <person name="Wang X."/>
            <person name="Zhu J."/>
            <person name="Ruan X."/>
            <person name="Zhao L."/>
            <person name="Wei J."/>
            <person name="Que T."/>
            <person name="Du C."/>
            <person name="Cheng J."/>
            <person name="Dai P."/>
            <person name="Han X."/>
            <person name="Huang E."/>
            <person name="Gao Y."/>
            <person name="Liu J."/>
            <person name="Shao H."/>
            <person name="Ye R."/>
            <person name="Li L."/>
            <person name="Wei W."/>
            <person name="Wang X."/>
            <person name="Wang C."/>
            <person name="Yang T."/>
            <person name="Huo Q."/>
            <person name="Li W."/>
            <person name="Guo W."/>
            <person name="Chen H."/>
            <person name="Zhou L."/>
            <person name="Ni X."/>
            <person name="Tian J."/>
            <person name="Zhou Y."/>
            <person name="Sheng Y."/>
            <person name="Liu T."/>
            <person name="Pan Y."/>
            <person name="Xia L."/>
            <person name="Li J."/>
            <person name="Zhao F."/>
            <person name="Cao W."/>
        </authorList>
    </citation>
    <scope>NUCLEOTIDE SEQUENCE</scope>
    <source>
        <strain evidence="1">Hyas-2018</strain>
    </source>
</reference>
<evidence type="ECO:0000313" key="2">
    <source>
        <dbReference type="Proteomes" id="UP000821845"/>
    </source>
</evidence>
<sequence>MAIVLSVIAVLVVLVAAAEATCYSPKERNGQCRRDPFKVPTLLFGTKTTYRHSTGLDSKRALPVNQPEDVRLLAKACAFEVAHHGSSPFCYLFDKEDLDLLEYAEDLDDYEKDAYGNQRNVALGCVIVEELVGKIREKLRGSLTGSASNQTRLTAALYFTHSVLLKILVATLGKGKAVPALRASNYCHYKDQRPWRSSYLVPFTANFALVLYECANSQLRLMSILNERAVLLPGCKELFCPLEDFLRSTVVRSSRHCDPEKICSKSWNESSYPA</sequence>
<keyword evidence="2" id="KW-1185">Reference proteome</keyword>
<gene>
    <name evidence="1" type="ORF">HPB50_010785</name>
</gene>